<dbReference type="Pfam" id="PF03050">
    <property type="entry name" value="DDE_Tnp_IS66"/>
    <property type="match status" value="1"/>
</dbReference>
<feature type="domain" description="Transposase IS66 central" evidence="1">
    <location>
        <begin position="37"/>
        <end position="160"/>
    </location>
</feature>
<name>A0A2M8F259_9BACT</name>
<reference evidence="3" key="1">
    <citation type="submission" date="2017-09" db="EMBL/GenBank/DDBJ databases">
        <title>Depth-based differentiation of microbial function through sediment-hosted aquifers and enrichment of novel symbionts in the deep terrestrial subsurface.</title>
        <authorList>
            <person name="Probst A.J."/>
            <person name="Ladd B."/>
            <person name="Jarett J.K."/>
            <person name="Geller-Mcgrath D.E."/>
            <person name="Sieber C.M.K."/>
            <person name="Emerson J.B."/>
            <person name="Anantharaman K."/>
            <person name="Thomas B.C."/>
            <person name="Malmstrom R."/>
            <person name="Stieglmeier M."/>
            <person name="Klingl A."/>
            <person name="Woyke T."/>
            <person name="Ryan C.M."/>
            <person name="Banfield J.F."/>
        </authorList>
    </citation>
    <scope>NUCLEOTIDE SEQUENCE [LARGE SCALE GENOMIC DNA]</scope>
</reference>
<comment type="caution">
    <text evidence="2">The sequence shown here is derived from an EMBL/GenBank/DDBJ whole genome shotgun (WGS) entry which is preliminary data.</text>
</comment>
<sequence length="187" mass="22466">MYQAGIRWLQSAEYIIQGVTSDWHGSIVRSIQRICPEIPHQRCLIHTQRLCESLLTKKPKTEAGQSLRYLVLELNHITSEYEKNIWITWFDLWIKRYEYITRERIYLKTDDGNKTWWYTHKNIRKAYRSLKLSKDHLFLYLDHTNLDKDTNGLEGEFKHLKAKISSHSGLRKMNRAACISWYLHLKK</sequence>
<evidence type="ECO:0000313" key="2">
    <source>
        <dbReference type="EMBL" id="PJC33366.1"/>
    </source>
</evidence>
<dbReference type="AlphaFoldDB" id="A0A2M8F259"/>
<dbReference type="Proteomes" id="UP000231383">
    <property type="component" value="Unassembled WGS sequence"/>
</dbReference>
<accession>A0A2M8F259</accession>
<gene>
    <name evidence="2" type="ORF">CO051_01585</name>
</gene>
<evidence type="ECO:0000259" key="1">
    <source>
        <dbReference type="Pfam" id="PF03050"/>
    </source>
</evidence>
<evidence type="ECO:0000313" key="3">
    <source>
        <dbReference type="Proteomes" id="UP000231383"/>
    </source>
</evidence>
<protein>
    <recommendedName>
        <fullName evidence="1">Transposase IS66 central domain-containing protein</fullName>
    </recommendedName>
</protein>
<dbReference type="EMBL" id="PFSC01000043">
    <property type="protein sequence ID" value="PJC33366.1"/>
    <property type="molecule type" value="Genomic_DNA"/>
</dbReference>
<proteinExistence type="predicted"/>
<dbReference type="InterPro" id="IPR004291">
    <property type="entry name" value="Transposase_IS66_central"/>
</dbReference>
<organism evidence="2 3">
    <name type="scientific">Candidatus Roizmanbacteria bacterium CG_4_9_14_0_2_um_filter_39_13</name>
    <dbReference type="NCBI Taxonomy" id="1974839"/>
    <lineage>
        <taxon>Bacteria</taxon>
        <taxon>Candidatus Roizmaniibacteriota</taxon>
    </lineage>
</organism>